<reference evidence="3" key="1">
    <citation type="submission" date="2023-07" db="EMBL/GenBank/DDBJ databases">
        <title>30 novel species of actinomycetes from the DSMZ collection.</title>
        <authorList>
            <person name="Nouioui I."/>
        </authorList>
    </citation>
    <scope>NUCLEOTIDE SEQUENCE [LARGE SCALE GENOMIC DNA]</scope>
    <source>
        <strain evidence="3">DSM 44938</strain>
    </source>
</reference>
<feature type="region of interest" description="Disordered" evidence="1">
    <location>
        <begin position="1"/>
        <end position="47"/>
    </location>
</feature>
<accession>A0ABU2MPT9</accession>
<dbReference type="RefSeq" id="WP_311704778.1">
    <property type="nucleotide sequence ID" value="NZ_JAVREL010000006.1"/>
</dbReference>
<gene>
    <name evidence="2" type="ORF">RM590_13620</name>
</gene>
<name>A0ABU2MPT9_9ACTN</name>
<protein>
    <submittedName>
        <fullName evidence="2">Uncharacterized protein</fullName>
    </submittedName>
</protein>
<sequence>MSGSTATSEARKAGRMDWSSSSETRPTWPPPFPPPPHADSSGMPPTAAVATAVEVRKLLRLSPEREFGMAFNNP</sequence>
<comment type="caution">
    <text evidence="2">The sequence shown here is derived from an EMBL/GenBank/DDBJ whole genome shotgun (WGS) entry which is preliminary data.</text>
</comment>
<feature type="compositionally biased region" description="Pro residues" evidence="1">
    <location>
        <begin position="27"/>
        <end position="37"/>
    </location>
</feature>
<organism evidence="2 3">
    <name type="scientific">Streptomyces litchfieldiae</name>
    <dbReference type="NCBI Taxonomy" id="3075543"/>
    <lineage>
        <taxon>Bacteria</taxon>
        <taxon>Bacillati</taxon>
        <taxon>Actinomycetota</taxon>
        <taxon>Actinomycetes</taxon>
        <taxon>Kitasatosporales</taxon>
        <taxon>Streptomycetaceae</taxon>
        <taxon>Streptomyces</taxon>
    </lineage>
</organism>
<proteinExistence type="predicted"/>
<dbReference type="EMBL" id="JAVREL010000006">
    <property type="protein sequence ID" value="MDT0343642.1"/>
    <property type="molecule type" value="Genomic_DNA"/>
</dbReference>
<evidence type="ECO:0000313" key="2">
    <source>
        <dbReference type="EMBL" id="MDT0343642.1"/>
    </source>
</evidence>
<dbReference type="Proteomes" id="UP001183246">
    <property type="component" value="Unassembled WGS sequence"/>
</dbReference>
<keyword evidence="3" id="KW-1185">Reference proteome</keyword>
<evidence type="ECO:0000313" key="3">
    <source>
        <dbReference type="Proteomes" id="UP001183246"/>
    </source>
</evidence>
<evidence type="ECO:0000256" key="1">
    <source>
        <dbReference type="SAM" id="MobiDB-lite"/>
    </source>
</evidence>